<protein>
    <submittedName>
        <fullName evidence="1">Uncharacterized protein</fullName>
    </submittedName>
</protein>
<keyword evidence="2" id="KW-1185">Reference proteome</keyword>
<dbReference type="STRING" id="43064.SAMN04488086_11957"/>
<dbReference type="AlphaFoldDB" id="A0A1W1IJ92"/>
<dbReference type="OrthoDB" id="2167834at2"/>
<accession>A0A1W1IJ92</accession>
<dbReference type="InterPro" id="IPR036390">
    <property type="entry name" value="WH_DNA-bd_sf"/>
</dbReference>
<evidence type="ECO:0000313" key="2">
    <source>
        <dbReference type="Proteomes" id="UP000195985"/>
    </source>
</evidence>
<dbReference type="Proteomes" id="UP000195985">
    <property type="component" value="Unassembled WGS sequence"/>
</dbReference>
<name>A0A1W1IJ92_9LACT</name>
<proteinExistence type="predicted"/>
<gene>
    <name evidence="1" type="ORF">TPAS_2813</name>
</gene>
<dbReference type="RefSeq" id="WP_143091142.1">
    <property type="nucleotide sequence ID" value="NZ_FONM01000019.1"/>
</dbReference>
<evidence type="ECO:0000313" key="1">
    <source>
        <dbReference type="EMBL" id="SLM53086.1"/>
    </source>
</evidence>
<organism evidence="1 2">
    <name type="scientific">Trichococcus pasteurii</name>
    <dbReference type="NCBI Taxonomy" id="43064"/>
    <lineage>
        <taxon>Bacteria</taxon>
        <taxon>Bacillati</taxon>
        <taxon>Bacillota</taxon>
        <taxon>Bacilli</taxon>
        <taxon>Lactobacillales</taxon>
        <taxon>Carnobacteriaceae</taxon>
        <taxon>Trichococcus</taxon>
    </lineage>
</organism>
<dbReference type="EMBL" id="FWEY01000012">
    <property type="protein sequence ID" value="SLM53086.1"/>
    <property type="molecule type" value="Genomic_DNA"/>
</dbReference>
<dbReference type="SUPFAM" id="SSF46785">
    <property type="entry name" value="Winged helix' DNA-binding domain"/>
    <property type="match status" value="1"/>
</dbReference>
<sequence length="96" mass="10956">MINPILVFAATFDTDVKIAIMYLFLYYPTMSCNDIVRLSGEKKESVITSLWRLQMDTIVVNHIDDERHCYYSLTSSGTASLKVFSQIADFSNCCLK</sequence>
<reference evidence="2" key="1">
    <citation type="submission" date="2016-04" db="EMBL/GenBank/DDBJ databases">
        <authorList>
            <person name="Strepis N."/>
        </authorList>
    </citation>
    <scope>NUCLEOTIDE SEQUENCE [LARGE SCALE GENOMIC DNA]</scope>
</reference>